<organism evidence="1 2">
    <name type="scientific">Liquorilactobacillus cacaonum DSM 21116</name>
    <dbReference type="NCBI Taxonomy" id="1423729"/>
    <lineage>
        <taxon>Bacteria</taxon>
        <taxon>Bacillati</taxon>
        <taxon>Bacillota</taxon>
        <taxon>Bacilli</taxon>
        <taxon>Lactobacillales</taxon>
        <taxon>Lactobacillaceae</taxon>
        <taxon>Liquorilactobacillus</taxon>
    </lineage>
</organism>
<reference evidence="1 2" key="1">
    <citation type="journal article" date="2015" name="Genome Announc.">
        <title>Expanding the biotechnology potential of lactobacilli through comparative genomics of 213 strains and associated genera.</title>
        <authorList>
            <person name="Sun Z."/>
            <person name="Harris H.M."/>
            <person name="McCann A."/>
            <person name="Guo C."/>
            <person name="Argimon S."/>
            <person name="Zhang W."/>
            <person name="Yang X."/>
            <person name="Jeffery I.B."/>
            <person name="Cooney J.C."/>
            <person name="Kagawa T.F."/>
            <person name="Liu W."/>
            <person name="Song Y."/>
            <person name="Salvetti E."/>
            <person name="Wrobel A."/>
            <person name="Rasinkangas P."/>
            <person name="Parkhill J."/>
            <person name="Rea M.C."/>
            <person name="O'Sullivan O."/>
            <person name="Ritari J."/>
            <person name="Douillard F.P."/>
            <person name="Paul Ross R."/>
            <person name="Yang R."/>
            <person name="Briner A.E."/>
            <person name="Felis G.E."/>
            <person name="de Vos W.M."/>
            <person name="Barrangou R."/>
            <person name="Klaenhammer T.R."/>
            <person name="Caufield P.W."/>
            <person name="Cui Y."/>
            <person name="Zhang H."/>
            <person name="O'Toole P.W."/>
        </authorList>
    </citation>
    <scope>NUCLEOTIDE SEQUENCE [LARGE SCALE GENOMIC DNA]</scope>
    <source>
        <strain evidence="1 2">DSM 21116</strain>
    </source>
</reference>
<proteinExistence type="predicted"/>
<dbReference type="AlphaFoldDB" id="A0A0R2CDR6"/>
<dbReference type="Proteomes" id="UP000051131">
    <property type="component" value="Unassembled WGS sequence"/>
</dbReference>
<sequence>MLLRNVATLTGTDVKEEVSKEVELELAALELAALELAALELAALELAALELATLELAALELAALELVTLLFAEVVSVFVVILLEETESDETAELVELAIFWETVVSAFALKIGSDADPSKKPVPTYEAVLLILLMCLICSKYF</sequence>
<evidence type="ECO:0000313" key="2">
    <source>
        <dbReference type="Proteomes" id="UP000051131"/>
    </source>
</evidence>
<comment type="caution">
    <text evidence="1">The sequence shown here is derived from an EMBL/GenBank/DDBJ whole genome shotgun (WGS) entry which is preliminary data.</text>
</comment>
<dbReference type="EMBL" id="AYZE01000017">
    <property type="protein sequence ID" value="KRM89889.1"/>
    <property type="molecule type" value="Genomic_DNA"/>
</dbReference>
<protein>
    <submittedName>
        <fullName evidence="1">Uncharacterized protein</fullName>
    </submittedName>
</protein>
<evidence type="ECO:0000313" key="1">
    <source>
        <dbReference type="EMBL" id="KRM89889.1"/>
    </source>
</evidence>
<name>A0A0R2CDR6_9LACO</name>
<accession>A0A0R2CDR6</accession>
<gene>
    <name evidence="1" type="ORF">FC80_GL001711</name>
</gene>
<keyword evidence="2" id="KW-1185">Reference proteome</keyword>